<dbReference type="Proteomes" id="UP001597353">
    <property type="component" value="Unassembled WGS sequence"/>
</dbReference>
<keyword evidence="3" id="KW-1185">Reference proteome</keyword>
<dbReference type="RefSeq" id="WP_390261318.1">
    <property type="nucleotide sequence ID" value="NZ_JBHUGH010000008.1"/>
</dbReference>
<sequence>MFSHVMIGANDVEAMVAFYDVVLGTLGLAREPVQTADSPAGFIWQRCGQRWPQFALRRPFDGRPATVGNGVQVSFAAVSRQNVVVAWQTALDNGGSDEGELGIRSQYNDDFFAAYCRDPEGNKLCFVHTHDLP</sequence>
<dbReference type="EMBL" id="JBHUGH010000008">
    <property type="protein sequence ID" value="MFD1912635.1"/>
    <property type="molecule type" value="Genomic_DNA"/>
</dbReference>
<dbReference type="InterPro" id="IPR004360">
    <property type="entry name" value="Glyas_Fos-R_dOase_dom"/>
</dbReference>
<evidence type="ECO:0000313" key="3">
    <source>
        <dbReference type="Proteomes" id="UP001597353"/>
    </source>
</evidence>
<dbReference type="InterPro" id="IPR037523">
    <property type="entry name" value="VOC_core"/>
</dbReference>
<dbReference type="InterPro" id="IPR029068">
    <property type="entry name" value="Glyas_Bleomycin-R_OHBP_Dase"/>
</dbReference>
<protein>
    <submittedName>
        <fullName evidence="2">VOC family protein</fullName>
    </submittedName>
</protein>
<feature type="domain" description="VOC" evidence="1">
    <location>
        <begin position="1"/>
        <end position="129"/>
    </location>
</feature>
<dbReference type="PANTHER" id="PTHR35006">
    <property type="entry name" value="GLYOXALASE FAMILY PROTEIN (AFU_ORTHOLOGUE AFUA_5G14830)"/>
    <property type="match status" value="1"/>
</dbReference>
<evidence type="ECO:0000259" key="1">
    <source>
        <dbReference type="PROSITE" id="PS51819"/>
    </source>
</evidence>
<gene>
    <name evidence="2" type="ORF">ACFSGJ_10475</name>
</gene>
<accession>A0ABW4S5B7</accession>
<organism evidence="2 3">
    <name type="scientific">Halodurantibacterium flavum</name>
    <dbReference type="NCBI Taxonomy" id="1382802"/>
    <lineage>
        <taxon>Bacteria</taxon>
        <taxon>Pseudomonadati</taxon>
        <taxon>Pseudomonadota</taxon>
        <taxon>Alphaproteobacteria</taxon>
        <taxon>Rhodobacterales</taxon>
        <taxon>Paracoccaceae</taxon>
        <taxon>Halodurantibacterium</taxon>
    </lineage>
</organism>
<proteinExistence type="predicted"/>
<dbReference type="PANTHER" id="PTHR35006:SF1">
    <property type="entry name" value="BLL2941 PROTEIN"/>
    <property type="match status" value="1"/>
</dbReference>
<evidence type="ECO:0000313" key="2">
    <source>
        <dbReference type="EMBL" id="MFD1912635.1"/>
    </source>
</evidence>
<comment type="caution">
    <text evidence="2">The sequence shown here is derived from an EMBL/GenBank/DDBJ whole genome shotgun (WGS) entry which is preliminary data.</text>
</comment>
<dbReference type="CDD" id="cd07262">
    <property type="entry name" value="VOC_like"/>
    <property type="match status" value="1"/>
</dbReference>
<name>A0ABW4S5B7_9RHOB</name>
<dbReference type="PROSITE" id="PS51819">
    <property type="entry name" value="VOC"/>
    <property type="match status" value="1"/>
</dbReference>
<reference evidence="3" key="1">
    <citation type="journal article" date="2019" name="Int. J. Syst. Evol. Microbiol.">
        <title>The Global Catalogue of Microorganisms (GCM) 10K type strain sequencing project: providing services to taxonomists for standard genome sequencing and annotation.</title>
        <authorList>
            <consortium name="The Broad Institute Genomics Platform"/>
            <consortium name="The Broad Institute Genome Sequencing Center for Infectious Disease"/>
            <person name="Wu L."/>
            <person name="Ma J."/>
        </authorList>
    </citation>
    <scope>NUCLEOTIDE SEQUENCE [LARGE SCALE GENOMIC DNA]</scope>
    <source>
        <strain evidence="3">CGMCC 4.7242</strain>
    </source>
</reference>
<dbReference type="SUPFAM" id="SSF54593">
    <property type="entry name" value="Glyoxalase/Bleomycin resistance protein/Dihydroxybiphenyl dioxygenase"/>
    <property type="match status" value="1"/>
</dbReference>
<dbReference type="Gene3D" id="3.10.180.10">
    <property type="entry name" value="2,3-Dihydroxybiphenyl 1,2-Dioxygenase, domain 1"/>
    <property type="match status" value="1"/>
</dbReference>
<dbReference type="Pfam" id="PF00903">
    <property type="entry name" value="Glyoxalase"/>
    <property type="match status" value="1"/>
</dbReference>